<dbReference type="EMBL" id="VSRR010123656">
    <property type="protein sequence ID" value="MPD00613.1"/>
    <property type="molecule type" value="Genomic_DNA"/>
</dbReference>
<evidence type="ECO:0000313" key="2">
    <source>
        <dbReference type="Proteomes" id="UP000324222"/>
    </source>
</evidence>
<accession>A0A5B7JX37</accession>
<name>A0A5B7JX37_PORTR</name>
<dbReference type="Proteomes" id="UP000324222">
    <property type="component" value="Unassembled WGS sequence"/>
</dbReference>
<evidence type="ECO:0000313" key="1">
    <source>
        <dbReference type="EMBL" id="MPD00613.1"/>
    </source>
</evidence>
<keyword evidence="2" id="KW-1185">Reference proteome</keyword>
<reference evidence="1 2" key="1">
    <citation type="submission" date="2019-05" db="EMBL/GenBank/DDBJ databases">
        <title>Another draft genome of Portunus trituberculatus and its Hox gene families provides insights of decapod evolution.</title>
        <authorList>
            <person name="Jeong J.-H."/>
            <person name="Song I."/>
            <person name="Kim S."/>
            <person name="Choi T."/>
            <person name="Kim D."/>
            <person name="Ryu S."/>
            <person name="Kim W."/>
        </authorList>
    </citation>
    <scope>NUCLEOTIDE SEQUENCE [LARGE SCALE GENOMIC DNA]</scope>
    <source>
        <tissue evidence="1">Muscle</tissue>
    </source>
</reference>
<protein>
    <submittedName>
        <fullName evidence="1">Uncharacterized protein</fullName>
    </submittedName>
</protein>
<proteinExistence type="predicted"/>
<sequence>MWRETEARERCVAELPNMVDDAPGRGISACSNWLTSASQNSQLQTKTNLFKFLLPSLKMSTSIMTLMPCNSPPGPPTHPAIPLENPRPHSQPHLLFLDRRSSEARLPRTLRANTTFRTCEGRTAATSDLQGIHFVIHLDRLLVTHPVFPITKRAQSS</sequence>
<dbReference type="AlphaFoldDB" id="A0A5B7JX37"/>
<gene>
    <name evidence="1" type="ORF">E2C01_096095</name>
</gene>
<organism evidence="1 2">
    <name type="scientific">Portunus trituberculatus</name>
    <name type="common">Swimming crab</name>
    <name type="synonym">Neptunus trituberculatus</name>
    <dbReference type="NCBI Taxonomy" id="210409"/>
    <lineage>
        <taxon>Eukaryota</taxon>
        <taxon>Metazoa</taxon>
        <taxon>Ecdysozoa</taxon>
        <taxon>Arthropoda</taxon>
        <taxon>Crustacea</taxon>
        <taxon>Multicrustacea</taxon>
        <taxon>Malacostraca</taxon>
        <taxon>Eumalacostraca</taxon>
        <taxon>Eucarida</taxon>
        <taxon>Decapoda</taxon>
        <taxon>Pleocyemata</taxon>
        <taxon>Brachyura</taxon>
        <taxon>Eubrachyura</taxon>
        <taxon>Portunoidea</taxon>
        <taxon>Portunidae</taxon>
        <taxon>Portuninae</taxon>
        <taxon>Portunus</taxon>
    </lineage>
</organism>
<comment type="caution">
    <text evidence="1">The sequence shown here is derived from an EMBL/GenBank/DDBJ whole genome shotgun (WGS) entry which is preliminary data.</text>
</comment>